<dbReference type="OrthoDB" id="5505530at2"/>
<evidence type="ECO:0000256" key="2">
    <source>
        <dbReference type="SAM" id="SignalP"/>
    </source>
</evidence>
<dbReference type="AlphaFoldDB" id="A0A2S9XUN3"/>
<sequence>MRRRSTLALTLSLVGALAGLGACKSEGDQKKRRSAPLEREEVPAGTRADIQEVEAQSYARSLVEQLDLIPPDADGYLVIRDLRPLIAQGRRVEQVMAGPLARAIPALAKLGGGSGDGRLAQLERARELLALVLAGLESTGVRLDQGAVVVLGEGEPLVLFAAEDLARLGALAAVIGDSGELAQGCGALIERPGWYACSLGGAEALGRYVPAKQGEALAARLGDRLGGVELERINVALSLAEVGGSVDAILRTDPGLWELTLPLPASEGPGEQLLAVGPAPALRALVPGTSFMWARLDPAALGSGAAPAGPVSPEILTGELWFGALDEPKGMTAQAGVNDVSAAASAIGTLARMLPPDAVEPEQLPGLRVEFDRASIDLDGKLVPSIGVSVGGEGAQAWANTLGLDPRVRLWAYGDYLSAALGEVQAIPAALARLEGGGPSPAAIAGLAPTLAGALLGGEVGLVMHVVLDHWQAPPSEAELQALLAGVPEARRPSSTAITAAFEALAPWSTVDLWLSRRASAEGSQSKWLAHLSLVPFGAEGGGVDAAEVELAAEVLDAVLAGGDGQAGYRRLLSRFPDSARASSYRARVGDAPEHHAAVGMVELGVVGALVLPAFTGYLAEAKTTEATAQTQTILAAALRAREAAGSCEPLLGKAGPTPPLAVLCHEGAGGRCRAVADPSAGEGHYPRSAWTEDPLWKAIAYAPDDALGHRFHYSIEVELDGAQGCRITVQAVGDLDGDGVYSTYERVATVAADGSQTLAPLGIDQGQE</sequence>
<feature type="region of interest" description="Disordered" evidence="1">
    <location>
        <begin position="25"/>
        <end position="45"/>
    </location>
</feature>
<dbReference type="Proteomes" id="UP000237968">
    <property type="component" value="Unassembled WGS sequence"/>
</dbReference>
<evidence type="ECO:0000313" key="3">
    <source>
        <dbReference type="EMBL" id="PRP96553.1"/>
    </source>
</evidence>
<protein>
    <submittedName>
        <fullName evidence="3">Uncharacterized protein</fullName>
    </submittedName>
</protein>
<keyword evidence="2" id="KW-0732">Signal</keyword>
<feature type="signal peptide" evidence="2">
    <location>
        <begin position="1"/>
        <end position="18"/>
    </location>
</feature>
<name>A0A2S9XUN3_9BACT</name>
<feature type="chain" id="PRO_5015684254" evidence="2">
    <location>
        <begin position="19"/>
        <end position="769"/>
    </location>
</feature>
<organism evidence="3 4">
    <name type="scientific">Enhygromyxa salina</name>
    <dbReference type="NCBI Taxonomy" id="215803"/>
    <lineage>
        <taxon>Bacteria</taxon>
        <taxon>Pseudomonadati</taxon>
        <taxon>Myxococcota</taxon>
        <taxon>Polyangia</taxon>
        <taxon>Nannocystales</taxon>
        <taxon>Nannocystaceae</taxon>
        <taxon>Enhygromyxa</taxon>
    </lineage>
</organism>
<feature type="compositionally biased region" description="Basic and acidic residues" evidence="1">
    <location>
        <begin position="25"/>
        <end position="42"/>
    </location>
</feature>
<keyword evidence="4" id="KW-1185">Reference proteome</keyword>
<evidence type="ECO:0000256" key="1">
    <source>
        <dbReference type="SAM" id="MobiDB-lite"/>
    </source>
</evidence>
<dbReference type="EMBL" id="PVNK01000165">
    <property type="protein sequence ID" value="PRP96553.1"/>
    <property type="molecule type" value="Genomic_DNA"/>
</dbReference>
<proteinExistence type="predicted"/>
<dbReference type="RefSeq" id="WP_106392970.1">
    <property type="nucleotide sequence ID" value="NZ_PVNK01000165.1"/>
</dbReference>
<evidence type="ECO:0000313" key="4">
    <source>
        <dbReference type="Proteomes" id="UP000237968"/>
    </source>
</evidence>
<reference evidence="3 4" key="1">
    <citation type="submission" date="2018-03" db="EMBL/GenBank/DDBJ databases">
        <title>Draft Genome Sequences of the Obligatory Marine Myxobacteria Enhygromyxa salina SWB005.</title>
        <authorList>
            <person name="Poehlein A."/>
            <person name="Moghaddam J.A."/>
            <person name="Harms H."/>
            <person name="Alanjari M."/>
            <person name="Koenig G.M."/>
            <person name="Daniel R."/>
            <person name="Schaeberle T.F."/>
        </authorList>
    </citation>
    <scope>NUCLEOTIDE SEQUENCE [LARGE SCALE GENOMIC DNA]</scope>
    <source>
        <strain evidence="3 4">SWB005</strain>
    </source>
</reference>
<accession>A0A2S9XUN3</accession>
<comment type="caution">
    <text evidence="3">The sequence shown here is derived from an EMBL/GenBank/DDBJ whole genome shotgun (WGS) entry which is preliminary data.</text>
</comment>
<gene>
    <name evidence="3" type="ORF">ENSA5_36290</name>
</gene>
<dbReference type="PROSITE" id="PS51257">
    <property type="entry name" value="PROKAR_LIPOPROTEIN"/>
    <property type="match status" value="1"/>
</dbReference>